<evidence type="ECO:0000313" key="6">
    <source>
        <dbReference type="Proteomes" id="UP001412067"/>
    </source>
</evidence>
<sequence>MNDNEAVVDSFSGVKFYWSSQLYQSHSYFLFGSQPPPDRRYRLSFHRRHRDLVTETYLRHVFDEGRAIGLRDRQRRLYTNVTSYDSDCRKKFWSHVPFQHPATFDAIAMDPVKKSEIMEELLAFSRGKEFYLRIGKPWKRGYLLYGPPGTGKSTMIAAMANLLDYDIYDLELTAVKNNSALRKLLLDISSKSIIVIEDIDCSVDLSGKGKKVAMKSEDEKRIIGKERNAQSNVTLSGILNFIHGLWSACGGERLVVLTTNFVEKLDPALIRRGGMDRHIELSYCDFQGFRILARNYLGIEDHHTLFCEIRCLMEEMNITPADVAENLMVKKKSTKDAGSVEVCLKSLIQDLMASKLKSAKGEKEMMEIPAAEVKLKSVMEEEEEMVEATVEEEEAEGDAEEKESAASSSTDCE</sequence>
<protein>
    <recommendedName>
        <fullName evidence="4">AAA+ ATPase domain-containing protein</fullName>
    </recommendedName>
</protein>
<dbReference type="InterPro" id="IPR050747">
    <property type="entry name" value="Mitochondrial_chaperone_BCS1"/>
</dbReference>
<dbReference type="EMBL" id="JBBWWR010000020">
    <property type="protein sequence ID" value="KAK8939384.1"/>
    <property type="molecule type" value="Genomic_DNA"/>
</dbReference>
<feature type="compositionally biased region" description="Acidic residues" evidence="3">
    <location>
        <begin position="380"/>
        <end position="401"/>
    </location>
</feature>
<proteinExistence type="inferred from homology"/>
<evidence type="ECO:0000256" key="2">
    <source>
        <dbReference type="RuleBase" id="RU003651"/>
    </source>
</evidence>
<keyword evidence="2" id="KW-0547">Nucleotide-binding</keyword>
<comment type="similarity">
    <text evidence="1">Belongs to the AAA ATPase family. BCS1 subfamily.</text>
</comment>
<evidence type="ECO:0000256" key="3">
    <source>
        <dbReference type="SAM" id="MobiDB-lite"/>
    </source>
</evidence>
<dbReference type="SUPFAM" id="SSF52540">
    <property type="entry name" value="P-loop containing nucleoside triphosphate hydrolases"/>
    <property type="match status" value="1"/>
</dbReference>
<dbReference type="Proteomes" id="UP001412067">
    <property type="component" value="Unassembled WGS sequence"/>
</dbReference>
<evidence type="ECO:0000313" key="5">
    <source>
        <dbReference type="EMBL" id="KAK8939384.1"/>
    </source>
</evidence>
<dbReference type="Pfam" id="PF00004">
    <property type="entry name" value="AAA"/>
    <property type="match status" value="1"/>
</dbReference>
<name>A0ABR2LFK0_9ASPA</name>
<dbReference type="InterPro" id="IPR003960">
    <property type="entry name" value="ATPase_AAA_CS"/>
</dbReference>
<comment type="caution">
    <text evidence="5">The sequence shown here is derived from an EMBL/GenBank/DDBJ whole genome shotgun (WGS) entry which is preliminary data.</text>
</comment>
<accession>A0ABR2LFK0</accession>
<dbReference type="Gene3D" id="3.40.50.300">
    <property type="entry name" value="P-loop containing nucleotide triphosphate hydrolases"/>
    <property type="match status" value="1"/>
</dbReference>
<feature type="region of interest" description="Disordered" evidence="3">
    <location>
        <begin position="376"/>
        <end position="413"/>
    </location>
</feature>
<feature type="domain" description="AAA+ ATPase" evidence="4">
    <location>
        <begin position="138"/>
        <end position="285"/>
    </location>
</feature>
<evidence type="ECO:0000256" key="1">
    <source>
        <dbReference type="ARBA" id="ARBA00007448"/>
    </source>
</evidence>
<dbReference type="InterPro" id="IPR003593">
    <property type="entry name" value="AAA+_ATPase"/>
</dbReference>
<evidence type="ECO:0000259" key="4">
    <source>
        <dbReference type="SMART" id="SM00382"/>
    </source>
</evidence>
<gene>
    <name evidence="5" type="ORF">KSP40_PGU019161</name>
</gene>
<dbReference type="InterPro" id="IPR058017">
    <property type="entry name" value="At3g28540-like_C"/>
</dbReference>
<dbReference type="SMART" id="SM00382">
    <property type="entry name" value="AAA"/>
    <property type="match status" value="1"/>
</dbReference>
<dbReference type="Pfam" id="PF25568">
    <property type="entry name" value="AAA_lid_At3g28540"/>
    <property type="match status" value="1"/>
</dbReference>
<reference evidence="5 6" key="1">
    <citation type="journal article" date="2022" name="Nat. Plants">
        <title>Genomes of leafy and leafless Platanthera orchids illuminate the evolution of mycoheterotrophy.</title>
        <authorList>
            <person name="Li M.H."/>
            <person name="Liu K.W."/>
            <person name="Li Z."/>
            <person name="Lu H.C."/>
            <person name="Ye Q.L."/>
            <person name="Zhang D."/>
            <person name="Wang J.Y."/>
            <person name="Li Y.F."/>
            <person name="Zhong Z.M."/>
            <person name="Liu X."/>
            <person name="Yu X."/>
            <person name="Liu D.K."/>
            <person name="Tu X.D."/>
            <person name="Liu B."/>
            <person name="Hao Y."/>
            <person name="Liao X.Y."/>
            <person name="Jiang Y.T."/>
            <person name="Sun W.H."/>
            <person name="Chen J."/>
            <person name="Chen Y.Q."/>
            <person name="Ai Y."/>
            <person name="Zhai J.W."/>
            <person name="Wu S.S."/>
            <person name="Zhou Z."/>
            <person name="Hsiao Y.Y."/>
            <person name="Wu W.L."/>
            <person name="Chen Y.Y."/>
            <person name="Lin Y.F."/>
            <person name="Hsu J.L."/>
            <person name="Li C.Y."/>
            <person name="Wang Z.W."/>
            <person name="Zhao X."/>
            <person name="Zhong W.Y."/>
            <person name="Ma X.K."/>
            <person name="Ma L."/>
            <person name="Huang J."/>
            <person name="Chen G.Z."/>
            <person name="Huang M.Z."/>
            <person name="Huang L."/>
            <person name="Peng D.H."/>
            <person name="Luo Y.B."/>
            <person name="Zou S.Q."/>
            <person name="Chen S.P."/>
            <person name="Lan S."/>
            <person name="Tsai W.C."/>
            <person name="Van de Peer Y."/>
            <person name="Liu Z.J."/>
        </authorList>
    </citation>
    <scope>NUCLEOTIDE SEQUENCE [LARGE SCALE GENOMIC DNA]</scope>
    <source>
        <strain evidence="5">Lor288</strain>
    </source>
</reference>
<dbReference type="InterPro" id="IPR003959">
    <property type="entry name" value="ATPase_AAA_core"/>
</dbReference>
<keyword evidence="6" id="KW-1185">Reference proteome</keyword>
<organism evidence="5 6">
    <name type="scientific">Platanthera guangdongensis</name>
    <dbReference type="NCBI Taxonomy" id="2320717"/>
    <lineage>
        <taxon>Eukaryota</taxon>
        <taxon>Viridiplantae</taxon>
        <taxon>Streptophyta</taxon>
        <taxon>Embryophyta</taxon>
        <taxon>Tracheophyta</taxon>
        <taxon>Spermatophyta</taxon>
        <taxon>Magnoliopsida</taxon>
        <taxon>Liliopsida</taxon>
        <taxon>Asparagales</taxon>
        <taxon>Orchidaceae</taxon>
        <taxon>Orchidoideae</taxon>
        <taxon>Orchideae</taxon>
        <taxon>Orchidinae</taxon>
        <taxon>Platanthera</taxon>
    </lineage>
</organism>
<keyword evidence="2" id="KW-0067">ATP-binding</keyword>
<dbReference type="PROSITE" id="PS00674">
    <property type="entry name" value="AAA"/>
    <property type="match status" value="1"/>
</dbReference>
<dbReference type="InterPro" id="IPR027417">
    <property type="entry name" value="P-loop_NTPase"/>
</dbReference>
<dbReference type="Gene3D" id="6.10.280.40">
    <property type="match status" value="1"/>
</dbReference>
<dbReference type="PANTHER" id="PTHR23070">
    <property type="entry name" value="BCS1 AAA-TYPE ATPASE"/>
    <property type="match status" value="1"/>
</dbReference>